<dbReference type="InParanoid" id="A0A2K1IB59"/>
<evidence type="ECO:0000313" key="3">
    <source>
        <dbReference type="EnsemblPlants" id="PAC:32952290.CDS.1"/>
    </source>
</evidence>
<proteinExistence type="predicted"/>
<dbReference type="EnsemblPlants" id="Pp3c27_8700V3.1">
    <property type="protein sequence ID" value="PAC:32952290.CDS.1"/>
    <property type="gene ID" value="Pp3c27_8700"/>
</dbReference>
<gene>
    <name evidence="2" type="ORF">PHYPA_031097</name>
</gene>
<evidence type="ECO:0000256" key="1">
    <source>
        <dbReference type="SAM" id="MobiDB-lite"/>
    </source>
</evidence>
<sequence>MALMGRFRHYLSHGCGSSPSRARLGSFPLGPHSAPCPDSAPNTSSVQLAPPPA</sequence>
<dbReference type="EnsemblPlants" id="Pp3c27_8700V3.2">
    <property type="protein sequence ID" value="PAC:32952291.CDS.1"/>
    <property type="gene ID" value="Pp3c27_8700"/>
</dbReference>
<evidence type="ECO:0000313" key="2">
    <source>
        <dbReference type="EMBL" id="PNR26522.1"/>
    </source>
</evidence>
<reference evidence="2 4" key="2">
    <citation type="journal article" date="2018" name="Plant J.">
        <title>The Physcomitrella patens chromosome-scale assembly reveals moss genome structure and evolution.</title>
        <authorList>
            <person name="Lang D."/>
            <person name="Ullrich K.K."/>
            <person name="Murat F."/>
            <person name="Fuchs J."/>
            <person name="Jenkins J."/>
            <person name="Haas F.B."/>
            <person name="Piednoel M."/>
            <person name="Gundlach H."/>
            <person name="Van Bel M."/>
            <person name="Meyberg R."/>
            <person name="Vives C."/>
            <person name="Morata J."/>
            <person name="Symeonidi A."/>
            <person name="Hiss M."/>
            <person name="Muchero W."/>
            <person name="Kamisugi Y."/>
            <person name="Saleh O."/>
            <person name="Blanc G."/>
            <person name="Decker E.L."/>
            <person name="van Gessel N."/>
            <person name="Grimwood J."/>
            <person name="Hayes R.D."/>
            <person name="Graham S.W."/>
            <person name="Gunter L.E."/>
            <person name="McDaniel S.F."/>
            <person name="Hoernstein S.N.W."/>
            <person name="Larsson A."/>
            <person name="Li F.W."/>
            <person name="Perroud P.F."/>
            <person name="Phillips J."/>
            <person name="Ranjan P."/>
            <person name="Rokshar D.S."/>
            <person name="Rothfels C.J."/>
            <person name="Schneider L."/>
            <person name="Shu S."/>
            <person name="Stevenson D.W."/>
            <person name="Thummler F."/>
            <person name="Tillich M."/>
            <person name="Villarreal Aguilar J.C."/>
            <person name="Widiez T."/>
            <person name="Wong G.K."/>
            <person name="Wymore A."/>
            <person name="Zhang Y."/>
            <person name="Zimmer A.D."/>
            <person name="Quatrano R.S."/>
            <person name="Mayer K.F.X."/>
            <person name="Goodstein D."/>
            <person name="Casacuberta J.M."/>
            <person name="Vandepoele K."/>
            <person name="Reski R."/>
            <person name="Cuming A.C."/>
            <person name="Tuskan G.A."/>
            <person name="Maumus F."/>
            <person name="Salse J."/>
            <person name="Schmutz J."/>
            <person name="Rensing S.A."/>
        </authorList>
    </citation>
    <scope>NUCLEOTIDE SEQUENCE [LARGE SCALE GENOMIC DNA]</scope>
    <source>
        <strain evidence="3 4">cv. Gransden 2004</strain>
    </source>
</reference>
<reference evidence="3" key="3">
    <citation type="submission" date="2020-12" db="UniProtKB">
        <authorList>
            <consortium name="EnsemblPlants"/>
        </authorList>
    </citation>
    <scope>IDENTIFICATION</scope>
</reference>
<dbReference type="EMBL" id="ABEU02000027">
    <property type="protein sequence ID" value="PNR26522.1"/>
    <property type="molecule type" value="Genomic_DNA"/>
</dbReference>
<dbReference type="Gramene" id="Pp3c27_8700V3.1">
    <property type="protein sequence ID" value="PAC:32952290.CDS.1"/>
    <property type="gene ID" value="Pp3c27_8700"/>
</dbReference>
<organism evidence="2">
    <name type="scientific">Physcomitrium patens</name>
    <name type="common">Spreading-leaved earth moss</name>
    <name type="synonym">Physcomitrella patens</name>
    <dbReference type="NCBI Taxonomy" id="3218"/>
    <lineage>
        <taxon>Eukaryota</taxon>
        <taxon>Viridiplantae</taxon>
        <taxon>Streptophyta</taxon>
        <taxon>Embryophyta</taxon>
        <taxon>Bryophyta</taxon>
        <taxon>Bryophytina</taxon>
        <taxon>Bryopsida</taxon>
        <taxon>Funariidae</taxon>
        <taxon>Funariales</taxon>
        <taxon>Funariaceae</taxon>
        <taxon>Physcomitrium</taxon>
    </lineage>
</organism>
<evidence type="ECO:0000313" key="4">
    <source>
        <dbReference type="Proteomes" id="UP000006727"/>
    </source>
</evidence>
<dbReference type="AlphaFoldDB" id="A0A2K1IB59"/>
<reference evidence="2 4" key="1">
    <citation type="journal article" date="2008" name="Science">
        <title>The Physcomitrella genome reveals evolutionary insights into the conquest of land by plants.</title>
        <authorList>
            <person name="Rensing S."/>
            <person name="Lang D."/>
            <person name="Zimmer A."/>
            <person name="Terry A."/>
            <person name="Salamov A."/>
            <person name="Shapiro H."/>
            <person name="Nishiyama T."/>
            <person name="Perroud P.-F."/>
            <person name="Lindquist E."/>
            <person name="Kamisugi Y."/>
            <person name="Tanahashi T."/>
            <person name="Sakakibara K."/>
            <person name="Fujita T."/>
            <person name="Oishi K."/>
            <person name="Shin-I T."/>
            <person name="Kuroki Y."/>
            <person name="Toyoda A."/>
            <person name="Suzuki Y."/>
            <person name="Hashimoto A."/>
            <person name="Yamaguchi K."/>
            <person name="Sugano A."/>
            <person name="Kohara Y."/>
            <person name="Fujiyama A."/>
            <person name="Anterola A."/>
            <person name="Aoki S."/>
            <person name="Ashton N."/>
            <person name="Barbazuk W.B."/>
            <person name="Barker E."/>
            <person name="Bennetzen J."/>
            <person name="Bezanilla M."/>
            <person name="Blankenship R."/>
            <person name="Cho S.H."/>
            <person name="Dutcher S."/>
            <person name="Estelle M."/>
            <person name="Fawcett J.A."/>
            <person name="Gundlach H."/>
            <person name="Hanada K."/>
            <person name="Heyl A."/>
            <person name="Hicks K.A."/>
            <person name="Hugh J."/>
            <person name="Lohr M."/>
            <person name="Mayer K."/>
            <person name="Melkozernov A."/>
            <person name="Murata T."/>
            <person name="Nelson D."/>
            <person name="Pils B."/>
            <person name="Prigge M."/>
            <person name="Reiss B."/>
            <person name="Renner T."/>
            <person name="Rombauts S."/>
            <person name="Rushton P."/>
            <person name="Sanderfoot A."/>
            <person name="Schween G."/>
            <person name="Shiu S.-H."/>
            <person name="Stueber K."/>
            <person name="Theodoulou F.L."/>
            <person name="Tu H."/>
            <person name="Van de Peer Y."/>
            <person name="Verrier P.J."/>
            <person name="Waters E."/>
            <person name="Wood A."/>
            <person name="Yang L."/>
            <person name="Cove D."/>
            <person name="Cuming A."/>
            <person name="Hasebe M."/>
            <person name="Lucas S."/>
            <person name="Mishler D.B."/>
            <person name="Reski R."/>
            <person name="Grigoriev I."/>
            <person name="Quatrano R.S."/>
            <person name="Boore J.L."/>
        </authorList>
    </citation>
    <scope>NUCLEOTIDE SEQUENCE [LARGE SCALE GENOMIC DNA]</scope>
    <source>
        <strain evidence="3 4">cv. Gransden 2004</strain>
    </source>
</reference>
<name>A0A2K1IB59_PHYPA</name>
<accession>A0A2K1IB59</accession>
<feature type="region of interest" description="Disordered" evidence="1">
    <location>
        <begin position="14"/>
        <end position="53"/>
    </location>
</feature>
<dbReference type="Proteomes" id="UP000006727">
    <property type="component" value="Chromosome 27"/>
</dbReference>
<keyword evidence="4" id="KW-1185">Reference proteome</keyword>
<dbReference type="Gramene" id="Pp3c27_8700V3.2">
    <property type="protein sequence ID" value="PAC:32952291.CDS.1"/>
    <property type="gene ID" value="Pp3c27_8700"/>
</dbReference>
<protein>
    <submittedName>
        <fullName evidence="2 3">Uncharacterized protein</fullName>
    </submittedName>
</protein>